<dbReference type="EMBL" id="NIVC01001620">
    <property type="protein sequence ID" value="PAA65756.1"/>
    <property type="molecule type" value="Genomic_DNA"/>
</dbReference>
<comment type="caution">
    <text evidence="5">The sequence shown here is derived from an EMBL/GenBank/DDBJ whole genome shotgun (WGS) entry which is preliminary data.</text>
</comment>
<dbReference type="AlphaFoldDB" id="A0A267EWD6"/>
<feature type="compositionally biased region" description="Basic and acidic residues" evidence="2">
    <location>
        <begin position="498"/>
        <end position="517"/>
    </location>
</feature>
<reference evidence="5 6" key="1">
    <citation type="submission" date="2017-06" db="EMBL/GenBank/DDBJ databases">
        <title>A platform for efficient transgenesis in Macrostomum lignano, a flatworm model organism for stem cell research.</title>
        <authorList>
            <person name="Berezikov E."/>
        </authorList>
    </citation>
    <scope>NUCLEOTIDE SEQUENCE [LARGE SCALE GENOMIC DNA]</scope>
    <source>
        <strain evidence="5">DV1</strain>
        <tissue evidence="5">Whole organism</tissue>
    </source>
</reference>
<dbReference type="InterPro" id="IPR006767">
    <property type="entry name" value="Cwf19-like_C_dom-2"/>
</dbReference>
<evidence type="ECO:0000259" key="3">
    <source>
        <dbReference type="Pfam" id="PF04676"/>
    </source>
</evidence>
<gene>
    <name evidence="5" type="ORF">BOX15_Mlig017469g1</name>
</gene>
<evidence type="ECO:0008006" key="7">
    <source>
        <dbReference type="Google" id="ProtNLM"/>
    </source>
</evidence>
<evidence type="ECO:0000259" key="4">
    <source>
        <dbReference type="Pfam" id="PF04677"/>
    </source>
</evidence>
<proteinExistence type="inferred from homology"/>
<dbReference type="Pfam" id="PF04676">
    <property type="entry name" value="CwfJ_C_2"/>
    <property type="match status" value="1"/>
</dbReference>
<feature type="region of interest" description="Disordered" evidence="2">
    <location>
        <begin position="172"/>
        <end position="370"/>
    </location>
</feature>
<dbReference type="GO" id="GO:0071014">
    <property type="term" value="C:post-mRNA release spliceosomal complex"/>
    <property type="evidence" value="ECO:0007669"/>
    <property type="project" value="TreeGrafter"/>
</dbReference>
<dbReference type="PANTHER" id="PTHR12072:SF5">
    <property type="entry name" value="CWF19-LIKE PROTEIN 2"/>
    <property type="match status" value="1"/>
</dbReference>
<dbReference type="InterPro" id="IPR006768">
    <property type="entry name" value="Cwf19-like_C_dom-1"/>
</dbReference>
<comment type="similarity">
    <text evidence="1">Belongs to the CWF19 family.</text>
</comment>
<dbReference type="STRING" id="282301.A0A267EWD6"/>
<feature type="domain" description="Cwf19-like protein C-terminal" evidence="3">
    <location>
        <begin position="658"/>
        <end position="747"/>
    </location>
</feature>
<feature type="compositionally biased region" description="Basic and acidic residues" evidence="2">
    <location>
        <begin position="186"/>
        <end position="257"/>
    </location>
</feature>
<dbReference type="Proteomes" id="UP000215902">
    <property type="component" value="Unassembled WGS sequence"/>
</dbReference>
<sequence length="759" mass="85110">PKLKLLQMGKKSKHEKKSKKSKKSKSKKRRSSSSSSSLSSGASQGQEAAASYQWEEKDSKSASKPRSDWFASISEQAMEANIFLGSATSSKIRAAEKEQAARELAEHGAGLIINRETLAAGEASGSQPQAPQPPQAQDWYRRAYRRCQEQAREQGRPLEEVAAERWGSLDRLRSLMGSGGGHSGQRSRDGDRQAEQRWKHRHQNEDHEGSSRGSRDGGDRRGDSRRRDATRDDSRLELEDRKSEREARVSDRSDDQQRSGANWRRSEADDQQRSGANWRRSEADDQQRSSANWRRSEADDQQRSGANWRRSEADDQQRSGPDSRQTKSDEQNRSGAHRSVPVESARAAPPEVETAKPEMVTVEEERHVRQDDINQLSAQILRAQIEGDKVKASKLEKRLAVMREAQRRKLKVRIKQRVAKPASEAAAATAESAASSKAAPKRPGLNALGASSTIEEMRAHERLIDSRAMQLDFAGAYRPAATSASAADADDPTGEYAEGGKAKRPRQLERASDRDRALAGQKMRATGRRCDLCVEGDVSKDAESAKLTRGLMVECGSRIYLRLPDVRSLVDKHCLLSTVNHVTCCAELDDDAFAELERIKRHLVERLGRLELDCVFVETAKGLSRHPHLLVEAFPLPKEVGESAHIYFNKALMEAGPEWASNKKAVPMRDMDIRRTVPRGFPYLAVEFGRDSGLVHVIEDESAFPDCFGREVIAGMLDLPHELWRKPKRDNWEALLNKASEFRFFWSERGEVVVRQQDD</sequence>
<name>A0A267EWD6_9PLAT</name>
<evidence type="ECO:0000313" key="5">
    <source>
        <dbReference type="EMBL" id="PAA65756.1"/>
    </source>
</evidence>
<evidence type="ECO:0000256" key="2">
    <source>
        <dbReference type="SAM" id="MobiDB-lite"/>
    </source>
</evidence>
<feature type="region of interest" description="Disordered" evidence="2">
    <location>
        <begin position="115"/>
        <end position="143"/>
    </location>
</feature>
<feature type="region of interest" description="Disordered" evidence="2">
    <location>
        <begin position="482"/>
        <end position="520"/>
    </location>
</feature>
<dbReference type="OrthoDB" id="2113965at2759"/>
<feature type="compositionally biased region" description="Basic residues" evidence="2">
    <location>
        <begin position="10"/>
        <end position="31"/>
    </location>
</feature>
<evidence type="ECO:0000256" key="1">
    <source>
        <dbReference type="ARBA" id="ARBA00006795"/>
    </source>
</evidence>
<dbReference type="InterPro" id="IPR040194">
    <property type="entry name" value="Cwf19-like"/>
</dbReference>
<protein>
    <recommendedName>
        <fullName evidence="7">CWF19-like protein 2</fullName>
    </recommendedName>
</protein>
<feature type="compositionally biased region" description="Low complexity" evidence="2">
    <location>
        <begin position="419"/>
        <end position="438"/>
    </location>
</feature>
<feature type="region of interest" description="Disordered" evidence="2">
    <location>
        <begin position="1"/>
        <end position="66"/>
    </location>
</feature>
<feature type="domain" description="Cwf19-like C-terminal" evidence="4">
    <location>
        <begin position="543"/>
        <end position="648"/>
    </location>
</feature>
<accession>A0A267EWD6</accession>
<dbReference type="Pfam" id="PF04677">
    <property type="entry name" value="CwfJ_C_1"/>
    <property type="match status" value="1"/>
</dbReference>
<keyword evidence="6" id="KW-1185">Reference proteome</keyword>
<feature type="compositionally biased region" description="Basic and acidic residues" evidence="2">
    <location>
        <begin position="54"/>
        <end position="66"/>
    </location>
</feature>
<dbReference type="GO" id="GO:0000398">
    <property type="term" value="P:mRNA splicing, via spliceosome"/>
    <property type="evidence" value="ECO:0007669"/>
    <property type="project" value="TreeGrafter"/>
</dbReference>
<feature type="region of interest" description="Disordered" evidence="2">
    <location>
        <begin position="412"/>
        <end position="452"/>
    </location>
</feature>
<dbReference type="PANTHER" id="PTHR12072">
    <property type="entry name" value="CWF19, CELL CYCLE CONTROL PROTEIN"/>
    <property type="match status" value="1"/>
</dbReference>
<evidence type="ECO:0000313" key="6">
    <source>
        <dbReference type="Proteomes" id="UP000215902"/>
    </source>
</evidence>
<feature type="non-terminal residue" evidence="5">
    <location>
        <position position="1"/>
    </location>
</feature>
<organism evidence="5 6">
    <name type="scientific">Macrostomum lignano</name>
    <dbReference type="NCBI Taxonomy" id="282301"/>
    <lineage>
        <taxon>Eukaryota</taxon>
        <taxon>Metazoa</taxon>
        <taxon>Spiralia</taxon>
        <taxon>Lophotrochozoa</taxon>
        <taxon>Platyhelminthes</taxon>
        <taxon>Rhabditophora</taxon>
        <taxon>Macrostomorpha</taxon>
        <taxon>Macrostomida</taxon>
        <taxon>Macrostomidae</taxon>
        <taxon>Macrostomum</taxon>
    </lineage>
</organism>